<dbReference type="SUPFAM" id="SSF53955">
    <property type="entry name" value="Lysozyme-like"/>
    <property type="match status" value="1"/>
</dbReference>
<comment type="caution">
    <text evidence="1">The sequence shown here is derived from an EMBL/GenBank/DDBJ whole genome shotgun (WGS) entry which is preliminary data.</text>
</comment>
<evidence type="ECO:0000313" key="1">
    <source>
        <dbReference type="EMBL" id="MWB98634.1"/>
    </source>
</evidence>
<protein>
    <submittedName>
        <fullName evidence="1">Lytic transglycosylase domain-containing protein</fullName>
    </submittedName>
</protein>
<dbReference type="InterPro" id="IPR023346">
    <property type="entry name" value="Lysozyme-like_dom_sf"/>
</dbReference>
<gene>
    <name evidence="1" type="ORF">GB864_08750</name>
</gene>
<dbReference type="Proteomes" id="UP000438182">
    <property type="component" value="Unassembled WGS sequence"/>
</dbReference>
<dbReference type="EMBL" id="WSTA01000032">
    <property type="protein sequence ID" value="MWB98634.1"/>
    <property type="molecule type" value="Genomic_DNA"/>
</dbReference>
<name>A0A6I4P5D7_9MICO</name>
<sequence length="200" mass="20683">MSAPAKPVRSRSLRQRMTAGLAVLAVASMGILYAMGPFSTALQPAEAEGTGSVFGAASQDVTAEGSLTVADDDEEYRYEAKKAPSTTASSGWAPPAVTPDPGSAQAYAADALAVRGFGSGEFDCLVALWSKESGWRVNAYNAGSGAYGIPQALPGSKMASAGVDWETNAETQVNWGLGYVIGRYGSPCGAWGHSQSKGWY</sequence>
<reference evidence="1 2" key="1">
    <citation type="submission" date="2019-12" db="EMBL/GenBank/DDBJ databases">
        <authorList>
            <person name="Kim Y.S."/>
        </authorList>
    </citation>
    <scope>NUCLEOTIDE SEQUENCE [LARGE SCALE GENOMIC DNA]</scope>
    <source>
        <strain evidence="1 2">MMS17-SY077</strain>
    </source>
</reference>
<evidence type="ECO:0000313" key="2">
    <source>
        <dbReference type="Proteomes" id="UP000438182"/>
    </source>
</evidence>
<proteinExistence type="predicted"/>
<accession>A0A6I4P5D7</accession>
<dbReference type="AlphaFoldDB" id="A0A6I4P5D7"/>
<keyword evidence="2" id="KW-1185">Reference proteome</keyword>
<organism evidence="1 2">
    <name type="scientific">Agromyces seonyuensis</name>
    <dbReference type="NCBI Taxonomy" id="2662446"/>
    <lineage>
        <taxon>Bacteria</taxon>
        <taxon>Bacillati</taxon>
        <taxon>Actinomycetota</taxon>
        <taxon>Actinomycetes</taxon>
        <taxon>Micrococcales</taxon>
        <taxon>Microbacteriaceae</taxon>
        <taxon>Agromyces</taxon>
    </lineage>
</organism>